<feature type="compositionally biased region" description="Basic and acidic residues" evidence="2">
    <location>
        <begin position="33"/>
        <end position="46"/>
    </location>
</feature>
<feature type="transmembrane region" description="Helical" evidence="3">
    <location>
        <begin position="55"/>
        <end position="72"/>
    </location>
</feature>
<dbReference type="Proteomes" id="UP000824093">
    <property type="component" value="Unassembled WGS sequence"/>
</dbReference>
<accession>A0A9D1M059</accession>
<evidence type="ECO:0000256" key="1">
    <source>
        <dbReference type="SAM" id="Coils"/>
    </source>
</evidence>
<feature type="compositionally biased region" description="Basic and acidic residues" evidence="2">
    <location>
        <begin position="9"/>
        <end position="19"/>
    </location>
</feature>
<evidence type="ECO:0000313" key="4">
    <source>
        <dbReference type="EMBL" id="HIU51225.1"/>
    </source>
</evidence>
<protein>
    <submittedName>
        <fullName evidence="4">Cell division protein FtsL</fullName>
    </submittedName>
</protein>
<gene>
    <name evidence="4" type="ORF">IAB70_01150</name>
</gene>
<dbReference type="AlphaFoldDB" id="A0A9D1M059"/>
<keyword evidence="1" id="KW-0175">Coiled coil</keyword>
<evidence type="ECO:0000313" key="5">
    <source>
        <dbReference type="Proteomes" id="UP000824093"/>
    </source>
</evidence>
<keyword evidence="3" id="KW-1133">Transmembrane helix</keyword>
<reference evidence="4" key="1">
    <citation type="submission" date="2020-10" db="EMBL/GenBank/DDBJ databases">
        <authorList>
            <person name="Gilroy R."/>
        </authorList>
    </citation>
    <scope>NUCLEOTIDE SEQUENCE</scope>
    <source>
        <strain evidence="4">CHK195-15760</strain>
    </source>
</reference>
<reference evidence="4" key="2">
    <citation type="journal article" date="2021" name="PeerJ">
        <title>Extensive microbial diversity within the chicken gut microbiome revealed by metagenomics and culture.</title>
        <authorList>
            <person name="Gilroy R."/>
            <person name="Ravi A."/>
            <person name="Getino M."/>
            <person name="Pursley I."/>
            <person name="Horton D.L."/>
            <person name="Alikhan N.F."/>
            <person name="Baker D."/>
            <person name="Gharbi K."/>
            <person name="Hall N."/>
            <person name="Watson M."/>
            <person name="Adriaenssens E.M."/>
            <person name="Foster-Nyarko E."/>
            <person name="Jarju S."/>
            <person name="Secka A."/>
            <person name="Antonio M."/>
            <person name="Oren A."/>
            <person name="Chaudhuri R.R."/>
            <person name="La Ragione R."/>
            <person name="Hildebrand F."/>
            <person name="Pallen M.J."/>
        </authorList>
    </citation>
    <scope>NUCLEOTIDE SEQUENCE</scope>
    <source>
        <strain evidence="4">CHK195-15760</strain>
    </source>
</reference>
<feature type="coiled-coil region" evidence="1">
    <location>
        <begin position="76"/>
        <end position="110"/>
    </location>
</feature>
<feature type="region of interest" description="Disordered" evidence="2">
    <location>
        <begin position="1"/>
        <end position="46"/>
    </location>
</feature>
<comment type="caution">
    <text evidence="4">The sequence shown here is derived from an EMBL/GenBank/DDBJ whole genome shotgun (WGS) entry which is preliminary data.</text>
</comment>
<dbReference type="GO" id="GO:0051301">
    <property type="term" value="P:cell division"/>
    <property type="evidence" value="ECO:0007669"/>
    <property type="project" value="UniProtKB-KW"/>
</dbReference>
<keyword evidence="4" id="KW-0131">Cell cycle</keyword>
<evidence type="ECO:0000256" key="3">
    <source>
        <dbReference type="SAM" id="Phobius"/>
    </source>
</evidence>
<organism evidence="4 5">
    <name type="scientific">Candidatus Merdicola faecigallinarum</name>
    <dbReference type="NCBI Taxonomy" id="2840862"/>
    <lineage>
        <taxon>Bacteria</taxon>
        <taxon>Bacillati</taxon>
        <taxon>Bacillota</taxon>
        <taxon>Clostridia</taxon>
        <taxon>Candidatus Merdicola</taxon>
    </lineage>
</organism>
<proteinExistence type="predicted"/>
<keyword evidence="4" id="KW-0132">Cell division</keyword>
<sequence>MARYQYETSPRKLEPEYEPKKKKRQKVNVQKNDQIKKQEEQKKQENLQRKRRQRIVLLLLATFAVLFVISYRNSLINENFAKVKSLKEELALVEKENEQLQVNIESSTNLQNVEQAAKDQLGMQKLTNDQKVYISLPKQDFVEPGTEDVTKQSGENWFQKILEEIKNIWG</sequence>
<name>A0A9D1M059_9FIRM</name>
<dbReference type="EMBL" id="DVNH01000010">
    <property type="protein sequence ID" value="HIU51225.1"/>
    <property type="molecule type" value="Genomic_DNA"/>
</dbReference>
<keyword evidence="3" id="KW-0472">Membrane</keyword>
<evidence type="ECO:0000256" key="2">
    <source>
        <dbReference type="SAM" id="MobiDB-lite"/>
    </source>
</evidence>
<keyword evidence="3" id="KW-0812">Transmembrane</keyword>